<feature type="domain" description="Glycosyl transferase family 25" evidence="4">
    <location>
        <begin position="12"/>
        <end position="96"/>
    </location>
</feature>
<keyword evidence="2" id="KW-0328">Glycosyltransferase</keyword>
<evidence type="ECO:0000256" key="3">
    <source>
        <dbReference type="ARBA" id="ARBA00022679"/>
    </source>
</evidence>
<evidence type="ECO:0000259" key="4">
    <source>
        <dbReference type="Pfam" id="PF01755"/>
    </source>
</evidence>
<dbReference type="AlphaFoldDB" id="A0A6A5W344"/>
<accession>A0A6A5W344</accession>
<dbReference type="OrthoDB" id="47375at2759"/>
<evidence type="ECO:0000313" key="5">
    <source>
        <dbReference type="EMBL" id="KAF1996220.1"/>
    </source>
</evidence>
<dbReference type="GO" id="GO:0016740">
    <property type="term" value="F:transferase activity"/>
    <property type="evidence" value="ECO:0007669"/>
    <property type="project" value="UniProtKB-KW"/>
</dbReference>
<sequence>IWNIRNRTLGFQKIFAVSMPHRTDKRDYLALMAHVSGLDITAVDGVNGSLMHPHAIPSSFTEGGSGTYGCWRAHLNIYQRMLREQIQSALIFEDDADWDVFLRAQMTEFARGTRYITNSTTPLHSPYGDDWDILTIGHTGVDNKPARDGGYWITENDPTVIAESRRGWSRKPDLTVPALSGPHTRLVHTVRRMTGTASYAISLRGASRVLYDQTMLPNAAAIDVALSNMCRLERWTPNFCIGSYPMLIGRYRAAGPKVKDSD</sequence>
<proteinExistence type="inferred from homology"/>
<organism evidence="5 6">
    <name type="scientific">Amniculicola lignicola CBS 123094</name>
    <dbReference type="NCBI Taxonomy" id="1392246"/>
    <lineage>
        <taxon>Eukaryota</taxon>
        <taxon>Fungi</taxon>
        <taxon>Dikarya</taxon>
        <taxon>Ascomycota</taxon>
        <taxon>Pezizomycotina</taxon>
        <taxon>Dothideomycetes</taxon>
        <taxon>Pleosporomycetidae</taxon>
        <taxon>Pleosporales</taxon>
        <taxon>Amniculicolaceae</taxon>
        <taxon>Amniculicola</taxon>
    </lineage>
</organism>
<dbReference type="InterPro" id="IPR050757">
    <property type="entry name" value="Collagen_mod_GT25"/>
</dbReference>
<dbReference type="EMBL" id="ML977628">
    <property type="protein sequence ID" value="KAF1996220.1"/>
    <property type="molecule type" value="Genomic_DNA"/>
</dbReference>
<protein>
    <submittedName>
        <fullName evidence="5">Glycosyltransferase family 25 protein</fullName>
    </submittedName>
</protein>
<name>A0A6A5W344_9PLEO</name>
<dbReference type="Proteomes" id="UP000799779">
    <property type="component" value="Unassembled WGS sequence"/>
</dbReference>
<evidence type="ECO:0000256" key="2">
    <source>
        <dbReference type="ARBA" id="ARBA00022676"/>
    </source>
</evidence>
<dbReference type="PANTHER" id="PTHR10730">
    <property type="entry name" value="PROCOLLAGEN-LYSINE,2-OXOGLUTARATE 5-DIOXYGENASE/GLYCOSYLTRANSFERASE 25 FAMILY MEMBER"/>
    <property type="match status" value="1"/>
</dbReference>
<feature type="non-terminal residue" evidence="5">
    <location>
        <position position="1"/>
    </location>
</feature>
<reference evidence="5" key="1">
    <citation type="journal article" date="2020" name="Stud. Mycol.">
        <title>101 Dothideomycetes genomes: a test case for predicting lifestyles and emergence of pathogens.</title>
        <authorList>
            <person name="Haridas S."/>
            <person name="Albert R."/>
            <person name="Binder M."/>
            <person name="Bloem J."/>
            <person name="Labutti K."/>
            <person name="Salamov A."/>
            <person name="Andreopoulos B."/>
            <person name="Baker S."/>
            <person name="Barry K."/>
            <person name="Bills G."/>
            <person name="Bluhm B."/>
            <person name="Cannon C."/>
            <person name="Castanera R."/>
            <person name="Culley D."/>
            <person name="Daum C."/>
            <person name="Ezra D."/>
            <person name="Gonzalez J."/>
            <person name="Henrissat B."/>
            <person name="Kuo A."/>
            <person name="Liang C."/>
            <person name="Lipzen A."/>
            <person name="Lutzoni F."/>
            <person name="Magnuson J."/>
            <person name="Mondo S."/>
            <person name="Nolan M."/>
            <person name="Ohm R."/>
            <person name="Pangilinan J."/>
            <person name="Park H.-J."/>
            <person name="Ramirez L."/>
            <person name="Alfaro M."/>
            <person name="Sun H."/>
            <person name="Tritt A."/>
            <person name="Yoshinaga Y."/>
            <person name="Zwiers L.-H."/>
            <person name="Turgeon B."/>
            <person name="Goodwin S."/>
            <person name="Spatafora J."/>
            <person name="Crous P."/>
            <person name="Grigoriev I."/>
        </authorList>
    </citation>
    <scope>NUCLEOTIDE SEQUENCE</scope>
    <source>
        <strain evidence="5">CBS 123094</strain>
    </source>
</reference>
<dbReference type="InterPro" id="IPR002654">
    <property type="entry name" value="Glyco_trans_25"/>
</dbReference>
<evidence type="ECO:0000256" key="1">
    <source>
        <dbReference type="ARBA" id="ARBA00006721"/>
    </source>
</evidence>
<comment type="similarity">
    <text evidence="1">Belongs to the glycosyltransferase 25 family.</text>
</comment>
<dbReference type="PANTHER" id="PTHR10730:SF53">
    <property type="entry name" value="GLYCOSYLTRANSFERASE 25 FAMILY MEMBER"/>
    <property type="match status" value="1"/>
</dbReference>
<dbReference type="Pfam" id="PF01755">
    <property type="entry name" value="Glyco_transf_25"/>
    <property type="match status" value="1"/>
</dbReference>
<evidence type="ECO:0000313" key="6">
    <source>
        <dbReference type="Proteomes" id="UP000799779"/>
    </source>
</evidence>
<keyword evidence="3 5" id="KW-0808">Transferase</keyword>
<gene>
    <name evidence="5" type="ORF">P154DRAFT_377818</name>
</gene>
<feature type="non-terminal residue" evidence="5">
    <location>
        <position position="262"/>
    </location>
</feature>
<dbReference type="CDD" id="cd06532">
    <property type="entry name" value="Glyco_transf_25"/>
    <property type="match status" value="1"/>
</dbReference>
<keyword evidence="6" id="KW-1185">Reference proteome</keyword>